<protein>
    <submittedName>
        <fullName evidence="1 2">Uncharacterized protein</fullName>
    </submittedName>
</protein>
<dbReference type="EnsemblPlants" id="KEH21292">
    <property type="protein sequence ID" value="KEH21292"/>
    <property type="gene ID" value="MTR_8g100025"/>
</dbReference>
<dbReference type="EMBL" id="CM001224">
    <property type="protein sequence ID" value="KEH21292.1"/>
    <property type="molecule type" value="Genomic_DNA"/>
</dbReference>
<reference evidence="2" key="3">
    <citation type="submission" date="2015-04" db="UniProtKB">
        <authorList>
            <consortium name="EnsemblPlants"/>
        </authorList>
    </citation>
    <scope>IDENTIFICATION</scope>
    <source>
        <strain evidence="2">cv. Jemalong A17</strain>
    </source>
</reference>
<evidence type="ECO:0000313" key="2">
    <source>
        <dbReference type="EnsemblPlants" id="KEH21292"/>
    </source>
</evidence>
<reference evidence="1 3" key="1">
    <citation type="journal article" date="2011" name="Nature">
        <title>The Medicago genome provides insight into the evolution of rhizobial symbioses.</title>
        <authorList>
            <person name="Young N.D."/>
            <person name="Debelle F."/>
            <person name="Oldroyd G.E."/>
            <person name="Geurts R."/>
            <person name="Cannon S.B."/>
            <person name="Udvardi M.K."/>
            <person name="Benedito V.A."/>
            <person name="Mayer K.F."/>
            <person name="Gouzy J."/>
            <person name="Schoof H."/>
            <person name="Van de Peer Y."/>
            <person name="Proost S."/>
            <person name="Cook D.R."/>
            <person name="Meyers B.C."/>
            <person name="Spannagl M."/>
            <person name="Cheung F."/>
            <person name="De Mita S."/>
            <person name="Krishnakumar V."/>
            <person name="Gundlach H."/>
            <person name="Zhou S."/>
            <person name="Mudge J."/>
            <person name="Bharti A.K."/>
            <person name="Murray J.D."/>
            <person name="Naoumkina M.A."/>
            <person name="Rosen B."/>
            <person name="Silverstein K.A."/>
            <person name="Tang H."/>
            <person name="Rombauts S."/>
            <person name="Zhao P.X."/>
            <person name="Zhou P."/>
            <person name="Barbe V."/>
            <person name="Bardou P."/>
            <person name="Bechner M."/>
            <person name="Bellec A."/>
            <person name="Berger A."/>
            <person name="Berges H."/>
            <person name="Bidwell S."/>
            <person name="Bisseling T."/>
            <person name="Choisne N."/>
            <person name="Couloux A."/>
            <person name="Denny R."/>
            <person name="Deshpande S."/>
            <person name="Dai X."/>
            <person name="Doyle J.J."/>
            <person name="Dudez A.M."/>
            <person name="Farmer A.D."/>
            <person name="Fouteau S."/>
            <person name="Franken C."/>
            <person name="Gibelin C."/>
            <person name="Gish J."/>
            <person name="Goldstein S."/>
            <person name="Gonzalez A.J."/>
            <person name="Green P.J."/>
            <person name="Hallab A."/>
            <person name="Hartog M."/>
            <person name="Hua A."/>
            <person name="Humphray S.J."/>
            <person name="Jeong D.H."/>
            <person name="Jing Y."/>
            <person name="Jocker A."/>
            <person name="Kenton S.M."/>
            <person name="Kim D.J."/>
            <person name="Klee K."/>
            <person name="Lai H."/>
            <person name="Lang C."/>
            <person name="Lin S."/>
            <person name="Macmil S.L."/>
            <person name="Magdelenat G."/>
            <person name="Matthews L."/>
            <person name="McCorrison J."/>
            <person name="Monaghan E.L."/>
            <person name="Mun J.H."/>
            <person name="Najar F.Z."/>
            <person name="Nicholson C."/>
            <person name="Noirot C."/>
            <person name="O'Bleness M."/>
            <person name="Paule C.R."/>
            <person name="Poulain J."/>
            <person name="Prion F."/>
            <person name="Qin B."/>
            <person name="Qu C."/>
            <person name="Retzel E.F."/>
            <person name="Riddle C."/>
            <person name="Sallet E."/>
            <person name="Samain S."/>
            <person name="Samson N."/>
            <person name="Sanders I."/>
            <person name="Saurat O."/>
            <person name="Scarpelli C."/>
            <person name="Schiex T."/>
            <person name="Segurens B."/>
            <person name="Severin A.J."/>
            <person name="Sherrier D.J."/>
            <person name="Shi R."/>
            <person name="Sims S."/>
            <person name="Singer S.R."/>
            <person name="Sinharoy S."/>
            <person name="Sterck L."/>
            <person name="Viollet A."/>
            <person name="Wang B.B."/>
            <person name="Wang K."/>
            <person name="Wang M."/>
            <person name="Wang X."/>
            <person name="Warfsmann J."/>
            <person name="Weissenbach J."/>
            <person name="White D.D."/>
            <person name="White J.D."/>
            <person name="Wiley G.B."/>
            <person name="Wincker P."/>
            <person name="Xing Y."/>
            <person name="Yang L."/>
            <person name="Yao Z."/>
            <person name="Ying F."/>
            <person name="Zhai J."/>
            <person name="Zhou L."/>
            <person name="Zuber A."/>
            <person name="Denarie J."/>
            <person name="Dixon R.A."/>
            <person name="May G.D."/>
            <person name="Schwartz D.C."/>
            <person name="Rogers J."/>
            <person name="Quetier F."/>
            <person name="Town C.D."/>
            <person name="Roe B.A."/>
        </authorList>
    </citation>
    <scope>NUCLEOTIDE SEQUENCE [LARGE SCALE GENOMIC DNA]</scope>
    <source>
        <strain evidence="1">A17</strain>
        <strain evidence="2 3">cv. Jemalong A17</strain>
    </source>
</reference>
<dbReference type="AlphaFoldDB" id="A0A072TV21"/>
<sequence>MAGYFLTNQAAEKPCSQFNSSRSYSSKLKIINNESLKKFNLYLKPFSVRICCVSNHKTIWTSRLQLAAKRINACLNYPIMKNYIQ</sequence>
<organism evidence="1 3">
    <name type="scientific">Medicago truncatula</name>
    <name type="common">Barrel medic</name>
    <name type="synonym">Medicago tribuloides</name>
    <dbReference type="NCBI Taxonomy" id="3880"/>
    <lineage>
        <taxon>Eukaryota</taxon>
        <taxon>Viridiplantae</taxon>
        <taxon>Streptophyta</taxon>
        <taxon>Embryophyta</taxon>
        <taxon>Tracheophyta</taxon>
        <taxon>Spermatophyta</taxon>
        <taxon>Magnoliopsida</taxon>
        <taxon>eudicotyledons</taxon>
        <taxon>Gunneridae</taxon>
        <taxon>Pentapetalae</taxon>
        <taxon>rosids</taxon>
        <taxon>fabids</taxon>
        <taxon>Fabales</taxon>
        <taxon>Fabaceae</taxon>
        <taxon>Papilionoideae</taxon>
        <taxon>50 kb inversion clade</taxon>
        <taxon>NPAAA clade</taxon>
        <taxon>Hologalegina</taxon>
        <taxon>IRL clade</taxon>
        <taxon>Trifolieae</taxon>
        <taxon>Medicago</taxon>
    </lineage>
</organism>
<keyword evidence="3" id="KW-1185">Reference proteome</keyword>
<proteinExistence type="predicted"/>
<gene>
    <name evidence="1" type="ordered locus">MTR_8g100025</name>
</gene>
<reference evidence="1 3" key="2">
    <citation type="journal article" date="2014" name="BMC Genomics">
        <title>An improved genome release (version Mt4.0) for the model legume Medicago truncatula.</title>
        <authorList>
            <person name="Tang H."/>
            <person name="Krishnakumar V."/>
            <person name="Bidwell S."/>
            <person name="Rosen B."/>
            <person name="Chan A."/>
            <person name="Zhou S."/>
            <person name="Gentzbittel L."/>
            <person name="Childs K.L."/>
            <person name="Yandell M."/>
            <person name="Gundlach H."/>
            <person name="Mayer K.F."/>
            <person name="Schwartz D.C."/>
            <person name="Town C.D."/>
        </authorList>
    </citation>
    <scope>GENOME REANNOTATION</scope>
    <source>
        <strain evidence="1">A17</strain>
        <strain evidence="2 3">cv. Jemalong A17</strain>
    </source>
</reference>
<dbReference type="HOGENOM" id="CLU_2516116_0_0_1"/>
<accession>A0A072TV21</accession>
<dbReference type="Proteomes" id="UP000002051">
    <property type="component" value="Chromosome 8"/>
</dbReference>
<evidence type="ECO:0000313" key="1">
    <source>
        <dbReference type="EMBL" id="KEH21292.1"/>
    </source>
</evidence>
<name>A0A072TV21_MEDTR</name>
<evidence type="ECO:0000313" key="3">
    <source>
        <dbReference type="Proteomes" id="UP000002051"/>
    </source>
</evidence>